<feature type="region of interest" description="Disordered" evidence="1">
    <location>
        <begin position="139"/>
        <end position="201"/>
    </location>
</feature>
<evidence type="ECO:0000313" key="3">
    <source>
        <dbReference type="Proteomes" id="UP000834106"/>
    </source>
</evidence>
<dbReference type="PANTHER" id="PTHR28674">
    <property type="entry name" value="SIMILAR TO DNA SEGMENT, CHR 10, WAYNE STATE UNIVERSITY 102,-EXPRESSED"/>
    <property type="match status" value="1"/>
</dbReference>
<feature type="compositionally biased region" description="Acidic residues" evidence="1">
    <location>
        <begin position="147"/>
        <end position="165"/>
    </location>
</feature>
<dbReference type="GO" id="GO:0062064">
    <property type="term" value="F:box C/D methylation guide snoRNP complex binding"/>
    <property type="evidence" value="ECO:0007669"/>
    <property type="project" value="TreeGrafter"/>
</dbReference>
<sequence>MGSNSKVLLDLEANNNTTNSSTSSLESKLQFYGKDDVFLQPGTVKLNPPEQKPTISPVPKSHVLGKVKDFLGVISESNRNLIQEAKDNPENYDIEVMSGRESEYIEMDLMLGVADLHTPEAVAAAESAIAGYQPIIPLAADSSSGSESEDSSDDEDDDDVEEEEEAGKHSAKFSSRVAEKDSSKASRNQKSRKRLKIVELS</sequence>
<proteinExistence type="predicted"/>
<feature type="region of interest" description="Disordered" evidence="1">
    <location>
        <begin position="1"/>
        <end position="26"/>
    </location>
</feature>
<protein>
    <submittedName>
        <fullName evidence="2">Uncharacterized protein</fullName>
    </submittedName>
</protein>
<dbReference type="Proteomes" id="UP000834106">
    <property type="component" value="Chromosome 23"/>
</dbReference>
<organism evidence="2 3">
    <name type="scientific">Fraxinus pennsylvanica</name>
    <dbReference type="NCBI Taxonomy" id="56036"/>
    <lineage>
        <taxon>Eukaryota</taxon>
        <taxon>Viridiplantae</taxon>
        <taxon>Streptophyta</taxon>
        <taxon>Embryophyta</taxon>
        <taxon>Tracheophyta</taxon>
        <taxon>Spermatophyta</taxon>
        <taxon>Magnoliopsida</taxon>
        <taxon>eudicotyledons</taxon>
        <taxon>Gunneridae</taxon>
        <taxon>Pentapetalae</taxon>
        <taxon>asterids</taxon>
        <taxon>lamiids</taxon>
        <taxon>Lamiales</taxon>
        <taxon>Oleaceae</taxon>
        <taxon>Oleeae</taxon>
        <taxon>Fraxinus</taxon>
    </lineage>
</organism>
<feature type="compositionally biased region" description="Low complexity" evidence="1">
    <location>
        <begin position="14"/>
        <end position="24"/>
    </location>
</feature>
<keyword evidence="3" id="KW-1185">Reference proteome</keyword>
<name>A0AAD2AG40_9LAMI</name>
<dbReference type="PANTHER" id="PTHR28674:SF1">
    <property type="entry name" value="NOP PROTEIN CHAPERONE 1"/>
    <property type="match status" value="1"/>
</dbReference>
<evidence type="ECO:0000313" key="2">
    <source>
        <dbReference type="EMBL" id="CAI9787129.1"/>
    </source>
</evidence>
<dbReference type="AlphaFoldDB" id="A0AAD2AG40"/>
<reference evidence="2" key="1">
    <citation type="submission" date="2023-05" db="EMBL/GenBank/DDBJ databases">
        <authorList>
            <person name="Huff M."/>
        </authorList>
    </citation>
    <scope>NUCLEOTIDE SEQUENCE</scope>
</reference>
<accession>A0AAD2AG40</accession>
<dbReference type="EMBL" id="OU503058">
    <property type="protein sequence ID" value="CAI9787129.1"/>
    <property type="molecule type" value="Genomic_DNA"/>
</dbReference>
<dbReference type="Pfam" id="PF15370">
    <property type="entry name" value="NOPCHAP1"/>
    <property type="match status" value="1"/>
</dbReference>
<dbReference type="InterPro" id="IPR027921">
    <property type="entry name" value="NOPCHAP1"/>
</dbReference>
<gene>
    <name evidence="2" type="ORF">FPE_LOCUS34559</name>
</gene>
<evidence type="ECO:0000256" key="1">
    <source>
        <dbReference type="SAM" id="MobiDB-lite"/>
    </source>
</evidence>
<dbReference type="GO" id="GO:0000492">
    <property type="term" value="P:box C/D snoRNP assembly"/>
    <property type="evidence" value="ECO:0007669"/>
    <property type="project" value="InterPro"/>
</dbReference>